<accession>A0A0G2FX71</accession>
<name>A0A0G2FX71_9PEZI</name>
<feature type="compositionally biased region" description="Polar residues" evidence="1">
    <location>
        <begin position="182"/>
        <end position="191"/>
    </location>
</feature>
<dbReference type="Proteomes" id="UP000034680">
    <property type="component" value="Unassembled WGS sequence"/>
</dbReference>
<feature type="region of interest" description="Disordered" evidence="1">
    <location>
        <begin position="356"/>
        <end position="455"/>
    </location>
</feature>
<feature type="compositionally biased region" description="Polar residues" evidence="1">
    <location>
        <begin position="85"/>
        <end position="94"/>
    </location>
</feature>
<feature type="region of interest" description="Disordered" evidence="1">
    <location>
        <begin position="28"/>
        <end position="264"/>
    </location>
</feature>
<sequence length="455" mass="48950">MATAAQAQSITGLSYQLPRDKGIPKVASQYKKSSVATAPGQLNTNGSIQSSGAITEKLMEKPSAQIPSKATSDVLMSANEVGRDTSMSTPSGANDQAAAKVGEKINHDGLGKIQRGDDSTANKETQGSHSSTKSKAVAKQRPNAQSSTEEGEITSKPTVPLNRIPVQESTPKPASHKKTPPTRVSTLTNIAPTGPRAKRQVSVSKALEATSALEHGGGQGDAGADAHSSAPWSHGKHGNGLASLSARRGRLDHGDHGDHMTWEAYKAPPPAHHVYARPSGEQRPPSPSPMASRLFGVGDWEVQRFVSRDPDLQDWLHLTGWYHPEYRKHELARLRRREEIERESIELRKEGELEKAQLKGECGEPSSEARLLSNAGARPLLLPPAPPQLTDDVEPAEYRMLGRYTVTAGTKRERGEENNDDDDDDDDDAADGGFSAKYCRTSPSPPAQVQQPFAT</sequence>
<dbReference type="AlphaFoldDB" id="A0A0G2FX71"/>
<reference evidence="2 3" key="1">
    <citation type="submission" date="2015-05" db="EMBL/GenBank/DDBJ databases">
        <title>Distinctive expansion of gene families associated with plant cell wall degradation and secondary metabolism in the genomes of grapevine trunk pathogens.</title>
        <authorList>
            <person name="Lawrence D.P."/>
            <person name="Travadon R."/>
            <person name="Rolshausen P.E."/>
            <person name="Baumgartner K."/>
        </authorList>
    </citation>
    <scope>NUCLEOTIDE SEQUENCE [LARGE SCALE GENOMIC DNA]</scope>
    <source>
        <strain evidence="2">DA912</strain>
    </source>
</reference>
<evidence type="ECO:0000256" key="1">
    <source>
        <dbReference type="SAM" id="MobiDB-lite"/>
    </source>
</evidence>
<organism evidence="2 3">
    <name type="scientific">Diaporthe ampelina</name>
    <dbReference type="NCBI Taxonomy" id="1214573"/>
    <lineage>
        <taxon>Eukaryota</taxon>
        <taxon>Fungi</taxon>
        <taxon>Dikarya</taxon>
        <taxon>Ascomycota</taxon>
        <taxon>Pezizomycotina</taxon>
        <taxon>Sordariomycetes</taxon>
        <taxon>Sordariomycetidae</taxon>
        <taxon>Diaporthales</taxon>
        <taxon>Diaporthaceae</taxon>
        <taxon>Diaporthe</taxon>
    </lineage>
</organism>
<feature type="compositionally biased region" description="Basic and acidic residues" evidence="1">
    <location>
        <begin position="249"/>
        <end position="261"/>
    </location>
</feature>
<protein>
    <submittedName>
        <fullName evidence="2">Uncharacterized protein</fullName>
    </submittedName>
</protein>
<feature type="compositionally biased region" description="Acidic residues" evidence="1">
    <location>
        <begin position="418"/>
        <end position="430"/>
    </location>
</feature>
<dbReference type="EMBL" id="LCUC01000047">
    <property type="protein sequence ID" value="KKY38787.1"/>
    <property type="molecule type" value="Genomic_DNA"/>
</dbReference>
<gene>
    <name evidence="2" type="ORF">UCDDA912_g01223</name>
</gene>
<reference evidence="2 3" key="2">
    <citation type="submission" date="2015-05" db="EMBL/GenBank/DDBJ databases">
        <authorList>
            <person name="Morales-Cruz A."/>
            <person name="Amrine K.C."/>
            <person name="Cantu D."/>
        </authorList>
    </citation>
    <scope>NUCLEOTIDE SEQUENCE [LARGE SCALE GENOMIC DNA]</scope>
    <source>
        <strain evidence="2">DA912</strain>
    </source>
</reference>
<dbReference type="OrthoDB" id="5243005at2759"/>
<feature type="compositionally biased region" description="Polar residues" evidence="1">
    <location>
        <begin position="30"/>
        <end position="53"/>
    </location>
</feature>
<keyword evidence="3" id="KW-1185">Reference proteome</keyword>
<comment type="caution">
    <text evidence="2">The sequence shown here is derived from an EMBL/GenBank/DDBJ whole genome shotgun (WGS) entry which is preliminary data.</text>
</comment>
<feature type="compositionally biased region" description="Basic and acidic residues" evidence="1">
    <location>
        <begin position="101"/>
        <end position="121"/>
    </location>
</feature>
<evidence type="ECO:0000313" key="2">
    <source>
        <dbReference type="EMBL" id="KKY38787.1"/>
    </source>
</evidence>
<proteinExistence type="predicted"/>
<feature type="compositionally biased region" description="Polar residues" evidence="1">
    <location>
        <begin position="122"/>
        <end position="134"/>
    </location>
</feature>
<evidence type="ECO:0000313" key="3">
    <source>
        <dbReference type="Proteomes" id="UP000034680"/>
    </source>
</evidence>